<accession>A0A5K3EKU3</accession>
<evidence type="ECO:0000256" key="1">
    <source>
        <dbReference type="SAM" id="Phobius"/>
    </source>
</evidence>
<dbReference type="WBParaSite" id="MCU_000923-RA">
    <property type="protein sequence ID" value="MCU_000923-RA"/>
    <property type="gene ID" value="MCU_000923"/>
</dbReference>
<dbReference type="AlphaFoldDB" id="A0A5K3EKU3"/>
<protein>
    <submittedName>
        <fullName evidence="2">MARVEL domain-containing protein</fullName>
    </submittedName>
</protein>
<sequence>MGYIGFNFGLRLFELLICLIVLGISCIADYFALAVCLVFLLIDIFFILIHTGITRISPPAPIILIEFILWTLMTILIYAATINALLRAQYICGLEYALAVVLSTLLLLVTIDAAFTFGLWRYYGSYLTSFKPRIDPRICGKKSGDTKDAPNRGFYFAETNTQGGDRTEYCNEARDFPSVPCSQAAPPRQDPMQDFKFTIVVPKNQNSYANAM</sequence>
<keyword evidence="1" id="KW-0812">Transmembrane</keyword>
<proteinExistence type="predicted"/>
<name>A0A5K3EKU3_MESCO</name>
<organism evidence="2">
    <name type="scientific">Mesocestoides corti</name>
    <name type="common">Flatworm</name>
    <dbReference type="NCBI Taxonomy" id="53468"/>
    <lineage>
        <taxon>Eukaryota</taxon>
        <taxon>Metazoa</taxon>
        <taxon>Spiralia</taxon>
        <taxon>Lophotrochozoa</taxon>
        <taxon>Platyhelminthes</taxon>
        <taxon>Cestoda</taxon>
        <taxon>Eucestoda</taxon>
        <taxon>Cyclophyllidea</taxon>
        <taxon>Mesocestoididae</taxon>
        <taxon>Mesocestoides</taxon>
    </lineage>
</organism>
<keyword evidence="1" id="KW-0472">Membrane</keyword>
<feature type="transmembrane region" description="Helical" evidence="1">
    <location>
        <begin position="6"/>
        <end position="24"/>
    </location>
</feature>
<evidence type="ECO:0000313" key="2">
    <source>
        <dbReference type="WBParaSite" id="MCU_000923-RA"/>
    </source>
</evidence>
<feature type="transmembrane region" description="Helical" evidence="1">
    <location>
        <begin position="98"/>
        <end position="123"/>
    </location>
</feature>
<feature type="transmembrane region" description="Helical" evidence="1">
    <location>
        <begin position="31"/>
        <end position="50"/>
    </location>
</feature>
<feature type="transmembrane region" description="Helical" evidence="1">
    <location>
        <begin position="62"/>
        <end position="86"/>
    </location>
</feature>
<keyword evidence="1" id="KW-1133">Transmembrane helix</keyword>
<reference evidence="2" key="1">
    <citation type="submission" date="2019-11" db="UniProtKB">
        <authorList>
            <consortium name="WormBaseParasite"/>
        </authorList>
    </citation>
    <scope>IDENTIFICATION</scope>
</reference>